<evidence type="ECO:0000256" key="1">
    <source>
        <dbReference type="SAM" id="MobiDB-lite"/>
    </source>
</evidence>
<keyword evidence="2" id="KW-0396">Initiation factor</keyword>
<sequence>MNKAKQMICPPDRKQSKLGALLSSLSEVVAEERKKLLAPEMEQAEESKRLRVQQITEGAEEMRLTAALEQRRNQRICREITERDYKQTQVSLQEAKKPFKRQMEKILKKLIKTIDFLERAKRGKSAPLIEAAYQQCLMEERILHDPVLDQLDAARAVMPYEPPACSVESAPAAAAALAAPAPGKYVPSSDLRGAETTRRSCYTRNR</sequence>
<dbReference type="InterPro" id="IPR027512">
    <property type="entry name" value="EIF3A"/>
</dbReference>
<dbReference type="PANTHER" id="PTHR14005:SF0">
    <property type="entry name" value="EUKARYOTIC TRANSLATION INITIATION FACTOR 3 SUBUNIT A"/>
    <property type="match status" value="1"/>
</dbReference>
<feature type="region of interest" description="Disordered" evidence="1">
    <location>
        <begin position="182"/>
        <end position="206"/>
    </location>
</feature>
<dbReference type="GO" id="GO:0003743">
    <property type="term" value="F:translation initiation factor activity"/>
    <property type="evidence" value="ECO:0007669"/>
    <property type="project" value="UniProtKB-KW"/>
</dbReference>
<reference evidence="3" key="3">
    <citation type="submission" date="2015-04" db="UniProtKB">
        <authorList>
            <consortium name="EnsemblPlants"/>
        </authorList>
    </citation>
    <scope>IDENTIFICATION</scope>
    <source>
        <strain evidence="3">cv. Jemalong A17</strain>
    </source>
</reference>
<dbReference type="Proteomes" id="UP000002051">
    <property type="component" value="Unassembled WGS sequence"/>
</dbReference>
<evidence type="ECO:0000313" key="4">
    <source>
        <dbReference type="Proteomes" id="UP000002051"/>
    </source>
</evidence>
<gene>
    <name evidence="2" type="ordered locus">MTR_7g053110</name>
</gene>
<dbReference type="GO" id="GO:0005852">
    <property type="term" value="C:eukaryotic translation initiation factor 3 complex"/>
    <property type="evidence" value="ECO:0007669"/>
    <property type="project" value="InterPro"/>
</dbReference>
<name>G7KZ44_MEDTR</name>
<dbReference type="AlphaFoldDB" id="G7KZ44"/>
<reference evidence="2 4" key="2">
    <citation type="journal article" date="2014" name="BMC Genomics">
        <title>An improved genome release (version Mt4.0) for the model legume Medicago truncatula.</title>
        <authorList>
            <person name="Tang H."/>
            <person name="Krishnakumar V."/>
            <person name="Bidwell S."/>
            <person name="Rosen B."/>
            <person name="Chan A."/>
            <person name="Zhou S."/>
            <person name="Gentzbittel L."/>
            <person name="Childs K.L."/>
            <person name="Yandell M."/>
            <person name="Gundlach H."/>
            <person name="Mayer K.F."/>
            <person name="Schwartz D.C."/>
            <person name="Town C.D."/>
        </authorList>
    </citation>
    <scope>GENOME REANNOTATION</scope>
    <source>
        <strain evidence="3 4">cv. Jemalong A17</strain>
    </source>
</reference>
<dbReference type="EnsemblPlants" id="AES79048">
    <property type="protein sequence ID" value="AES79048"/>
    <property type="gene ID" value="MTR_7g053110"/>
</dbReference>
<accession>A0A0C3W5Z9</accession>
<keyword evidence="2" id="KW-0648">Protein biosynthesis</keyword>
<evidence type="ECO:0000313" key="2">
    <source>
        <dbReference type="EMBL" id="AES79048.2"/>
    </source>
</evidence>
<accession>G7KZ44</accession>
<proteinExistence type="predicted"/>
<reference evidence="2 4" key="1">
    <citation type="journal article" date="2011" name="Nature">
        <title>The Medicago genome provides insight into the evolution of rhizobial symbioses.</title>
        <authorList>
            <person name="Young N.D."/>
            <person name="Debelle F."/>
            <person name="Oldroyd G.E."/>
            <person name="Geurts R."/>
            <person name="Cannon S.B."/>
            <person name="Udvardi M.K."/>
            <person name="Benedito V.A."/>
            <person name="Mayer K.F."/>
            <person name="Gouzy J."/>
            <person name="Schoof H."/>
            <person name="Van de Peer Y."/>
            <person name="Proost S."/>
            <person name="Cook D.R."/>
            <person name="Meyers B.C."/>
            <person name="Spannagl M."/>
            <person name="Cheung F."/>
            <person name="De Mita S."/>
            <person name="Krishnakumar V."/>
            <person name="Gundlach H."/>
            <person name="Zhou S."/>
            <person name="Mudge J."/>
            <person name="Bharti A.K."/>
            <person name="Murray J.D."/>
            <person name="Naoumkina M.A."/>
            <person name="Rosen B."/>
            <person name="Silverstein K.A."/>
            <person name="Tang H."/>
            <person name="Rombauts S."/>
            <person name="Zhao P.X."/>
            <person name="Zhou P."/>
            <person name="Barbe V."/>
            <person name="Bardou P."/>
            <person name="Bechner M."/>
            <person name="Bellec A."/>
            <person name="Berger A."/>
            <person name="Berges H."/>
            <person name="Bidwell S."/>
            <person name="Bisseling T."/>
            <person name="Choisne N."/>
            <person name="Couloux A."/>
            <person name="Denny R."/>
            <person name="Deshpande S."/>
            <person name="Dai X."/>
            <person name="Doyle J.J."/>
            <person name="Dudez A.M."/>
            <person name="Farmer A.D."/>
            <person name="Fouteau S."/>
            <person name="Franken C."/>
            <person name="Gibelin C."/>
            <person name="Gish J."/>
            <person name="Goldstein S."/>
            <person name="Gonzalez A.J."/>
            <person name="Green P.J."/>
            <person name="Hallab A."/>
            <person name="Hartog M."/>
            <person name="Hua A."/>
            <person name="Humphray S.J."/>
            <person name="Jeong D.H."/>
            <person name="Jing Y."/>
            <person name="Jocker A."/>
            <person name="Kenton S.M."/>
            <person name="Kim D.J."/>
            <person name="Klee K."/>
            <person name="Lai H."/>
            <person name="Lang C."/>
            <person name="Lin S."/>
            <person name="Macmil S.L."/>
            <person name="Magdelenat G."/>
            <person name="Matthews L."/>
            <person name="McCorrison J."/>
            <person name="Monaghan E.L."/>
            <person name="Mun J.H."/>
            <person name="Najar F.Z."/>
            <person name="Nicholson C."/>
            <person name="Noirot C."/>
            <person name="O'Bleness M."/>
            <person name="Paule C.R."/>
            <person name="Poulain J."/>
            <person name="Prion F."/>
            <person name="Qin B."/>
            <person name="Qu C."/>
            <person name="Retzel E.F."/>
            <person name="Riddle C."/>
            <person name="Sallet E."/>
            <person name="Samain S."/>
            <person name="Samson N."/>
            <person name="Sanders I."/>
            <person name="Saurat O."/>
            <person name="Scarpelli C."/>
            <person name="Schiex T."/>
            <person name="Segurens B."/>
            <person name="Severin A.J."/>
            <person name="Sherrier D.J."/>
            <person name="Shi R."/>
            <person name="Sims S."/>
            <person name="Singer S.R."/>
            <person name="Sinharoy S."/>
            <person name="Sterck L."/>
            <person name="Viollet A."/>
            <person name="Wang B.B."/>
            <person name="Wang K."/>
            <person name="Wang M."/>
            <person name="Wang X."/>
            <person name="Warfsmann J."/>
            <person name="Weissenbach J."/>
            <person name="White D.D."/>
            <person name="White J.D."/>
            <person name="Wiley G.B."/>
            <person name="Wincker P."/>
            <person name="Xing Y."/>
            <person name="Yang L."/>
            <person name="Yao Z."/>
            <person name="Ying F."/>
            <person name="Zhai J."/>
            <person name="Zhou L."/>
            <person name="Zuber A."/>
            <person name="Denarie J."/>
            <person name="Dixon R.A."/>
            <person name="May G.D."/>
            <person name="Schwartz D.C."/>
            <person name="Rogers J."/>
            <person name="Quetier F."/>
            <person name="Town C.D."/>
            <person name="Roe B.A."/>
        </authorList>
    </citation>
    <scope>NUCLEOTIDE SEQUENCE [LARGE SCALE GENOMIC DNA]</scope>
    <source>
        <strain evidence="2">A17</strain>
        <strain evidence="3 4">cv. Jemalong A17</strain>
    </source>
</reference>
<dbReference type="STRING" id="3880.G7KZ44"/>
<evidence type="ECO:0000313" key="3">
    <source>
        <dbReference type="EnsemblPlants" id="AES79048"/>
    </source>
</evidence>
<dbReference type="EMBL" id="CM001223">
    <property type="protein sequence ID" value="AES79048.2"/>
    <property type="molecule type" value="Genomic_DNA"/>
</dbReference>
<keyword evidence="4" id="KW-1185">Reference proteome</keyword>
<organism evidence="2 4">
    <name type="scientific">Medicago truncatula</name>
    <name type="common">Barrel medic</name>
    <name type="synonym">Medicago tribuloides</name>
    <dbReference type="NCBI Taxonomy" id="3880"/>
    <lineage>
        <taxon>Eukaryota</taxon>
        <taxon>Viridiplantae</taxon>
        <taxon>Streptophyta</taxon>
        <taxon>Embryophyta</taxon>
        <taxon>Tracheophyta</taxon>
        <taxon>Spermatophyta</taxon>
        <taxon>Magnoliopsida</taxon>
        <taxon>eudicotyledons</taxon>
        <taxon>Gunneridae</taxon>
        <taxon>Pentapetalae</taxon>
        <taxon>rosids</taxon>
        <taxon>fabids</taxon>
        <taxon>Fabales</taxon>
        <taxon>Fabaceae</taxon>
        <taxon>Papilionoideae</taxon>
        <taxon>50 kb inversion clade</taxon>
        <taxon>NPAAA clade</taxon>
        <taxon>Hologalegina</taxon>
        <taxon>IRL clade</taxon>
        <taxon>Trifolieae</taxon>
        <taxon>Medicago</taxon>
    </lineage>
</organism>
<dbReference type="PANTHER" id="PTHR14005">
    <property type="entry name" value="EUKARYOTIC TRANSLATION INITIATION FACTOR 3, THETA SUBUNIT"/>
    <property type="match status" value="1"/>
</dbReference>
<protein>
    <submittedName>
        <fullName evidence="2">Eukaryotic translation initiation factor 3A</fullName>
    </submittedName>
</protein>
<dbReference type="HOGENOM" id="CLU_1333715_0_0_1"/>